<protein>
    <submittedName>
        <fullName evidence="1">Uncharacterized protein</fullName>
    </submittedName>
</protein>
<comment type="caution">
    <text evidence="1">The sequence shown here is derived from an EMBL/GenBank/DDBJ whole genome shotgun (WGS) entry which is preliminary data.</text>
</comment>
<reference evidence="1 2" key="1">
    <citation type="submission" date="2022-05" db="EMBL/GenBank/DDBJ databases">
        <authorList>
            <consortium name="Genoscope - CEA"/>
            <person name="William W."/>
        </authorList>
    </citation>
    <scope>NUCLEOTIDE SEQUENCE [LARGE SCALE GENOMIC DNA]</scope>
</reference>
<keyword evidence="2" id="KW-1185">Reference proteome</keyword>
<dbReference type="EMBL" id="CALNXI010000022">
    <property type="protein sequence ID" value="CAH3015321.1"/>
    <property type="molecule type" value="Genomic_DNA"/>
</dbReference>
<proteinExistence type="predicted"/>
<organism evidence="1 2">
    <name type="scientific">Porites evermanni</name>
    <dbReference type="NCBI Taxonomy" id="104178"/>
    <lineage>
        <taxon>Eukaryota</taxon>
        <taxon>Metazoa</taxon>
        <taxon>Cnidaria</taxon>
        <taxon>Anthozoa</taxon>
        <taxon>Hexacorallia</taxon>
        <taxon>Scleractinia</taxon>
        <taxon>Fungiina</taxon>
        <taxon>Poritidae</taxon>
        <taxon>Porites</taxon>
    </lineage>
</organism>
<sequence length="473" mass="52533">MTLLQDAMGRLDGKYDITNGLAAFGVCDPTDPNINPDCLNYNNPSVAYGSTLVPCPDEKCPLETPESFVRGKSGFYQPHQDHALVLFGCMPPETEYFGIRTYLYEKAESNVQVDEDFCKDAMSSPTGQDIEVFPPDPTVPGSRVVVDIPWYDTRNHLSINAVSDPDSTTKFRSLFVHITTANKQVSEDIVWAFVESGVPVEAMNIDSIPNLPVFDLEGNSTMRDSFRTIYRLVLPESIVSSQDVNSNTEDIDSYISLQNMNILVRYLTPKFPVNKNGFLPRRPTKKTVGETETDLVGKYTFQMLLWAVKSYYGEPDYVANPVPLVINMTKCLQGCYGFGENRDTAYINTDKTIELAGASDFAVVCGANHLLLGYAVYTSVGIFNTSGLAVGVITDEMKLNSASHFAPHLPEVSNLYCVEIRSDCHDRPFCVQPIFNDVEAVLVQYRINLNPNTKTGPAIDELIWPIILGYRGP</sequence>
<accession>A0ABN8LMT0</accession>
<name>A0ABN8LMT0_9CNID</name>
<dbReference type="Proteomes" id="UP001159427">
    <property type="component" value="Unassembled WGS sequence"/>
</dbReference>
<evidence type="ECO:0000313" key="1">
    <source>
        <dbReference type="EMBL" id="CAH3015321.1"/>
    </source>
</evidence>
<gene>
    <name evidence="1" type="ORF">PEVE_00015553</name>
</gene>
<evidence type="ECO:0000313" key="2">
    <source>
        <dbReference type="Proteomes" id="UP001159427"/>
    </source>
</evidence>